<reference evidence="2" key="4">
    <citation type="submission" date="2024-05" db="EMBL/GenBank/DDBJ databases">
        <authorList>
            <person name="Sun Q."/>
            <person name="Zhou Y."/>
        </authorList>
    </citation>
    <scope>NUCLEOTIDE SEQUENCE</scope>
    <source>
        <strain evidence="2">CGMCC 1.10832</strain>
    </source>
</reference>
<reference evidence="3 4" key="2">
    <citation type="submission" date="2018-03" db="EMBL/GenBank/DDBJ databases">
        <title>Cross-interface Injection: A General Nanoliter Liquid Handling Method Applied to Single Cells Genome Amplification Automated Nanoliter Liquid Handling Applied to Single Cell Multiple Displacement Amplification.</title>
        <authorList>
            <person name="Yun J."/>
            <person name="Xu P."/>
            <person name="Xu J."/>
            <person name="Dai X."/>
            <person name="Wang Y."/>
            <person name="Zheng X."/>
            <person name="Cao C."/>
            <person name="Yi Q."/>
            <person name="Zhu Y."/>
            <person name="Wang L."/>
            <person name="Dong Z."/>
            <person name="Huang Y."/>
            <person name="Huang L."/>
            <person name="Du W."/>
        </authorList>
    </citation>
    <scope>NUCLEOTIDE SEQUENCE [LARGE SCALE GENOMIC DNA]</scope>
    <source>
        <strain evidence="3 4">Z-D1-2</strain>
    </source>
</reference>
<organism evidence="3 4">
    <name type="scientific">Marivirga lumbricoides</name>
    <dbReference type="NCBI Taxonomy" id="1046115"/>
    <lineage>
        <taxon>Bacteria</taxon>
        <taxon>Pseudomonadati</taxon>
        <taxon>Bacteroidota</taxon>
        <taxon>Cytophagia</taxon>
        <taxon>Cytophagales</taxon>
        <taxon>Marivirgaceae</taxon>
        <taxon>Marivirga</taxon>
    </lineage>
</organism>
<gene>
    <name evidence="3" type="ORF">C9994_09090</name>
    <name evidence="2" type="ORF">GCM10011506_01300</name>
</gene>
<evidence type="ECO:0000313" key="3">
    <source>
        <dbReference type="EMBL" id="PTB96059.1"/>
    </source>
</evidence>
<evidence type="ECO:0000313" key="4">
    <source>
        <dbReference type="Proteomes" id="UP000240608"/>
    </source>
</evidence>
<feature type="transmembrane region" description="Helical" evidence="1">
    <location>
        <begin position="114"/>
        <end position="132"/>
    </location>
</feature>
<dbReference type="Proteomes" id="UP000240608">
    <property type="component" value="Unassembled WGS sequence"/>
</dbReference>
<keyword evidence="1" id="KW-0812">Transmembrane</keyword>
<dbReference type="EMBL" id="BMEC01000001">
    <property type="protein sequence ID" value="GGC19974.1"/>
    <property type="molecule type" value="Genomic_DNA"/>
</dbReference>
<feature type="transmembrane region" description="Helical" evidence="1">
    <location>
        <begin position="181"/>
        <end position="206"/>
    </location>
</feature>
<accession>A0A2T4DQG1</accession>
<comment type="caution">
    <text evidence="3">The sequence shown here is derived from an EMBL/GenBank/DDBJ whole genome shotgun (WGS) entry which is preliminary data.</text>
</comment>
<sequence length="220" mass="25354">MDSITLAFNTYFSFLTIACLLSVNLQSKDLRINLLRFLMIYTFLSEVLAVIFIMLFQNNIIINNIWLLIVPALFIFIVSSEINCLKKPVKGSLSIIYVGFAILNLLFFEGLHTFNAYTSHFGVLVVLMLVFFKFKEYFDDPSSDIVRDPLFYFLIALFFFYIGGFLVNIAINYLIEINMNIAVQLLVIRNIVNCITYSLFSLALIIDYFNRKKLSLTSAT</sequence>
<proteinExistence type="predicted"/>
<dbReference type="AlphaFoldDB" id="A0A2T4DQG1"/>
<protein>
    <submittedName>
        <fullName evidence="3">Uncharacterized protein</fullName>
    </submittedName>
</protein>
<evidence type="ECO:0000313" key="2">
    <source>
        <dbReference type="EMBL" id="GGC19974.1"/>
    </source>
</evidence>
<evidence type="ECO:0000256" key="1">
    <source>
        <dbReference type="SAM" id="Phobius"/>
    </source>
</evidence>
<evidence type="ECO:0000313" key="5">
    <source>
        <dbReference type="Proteomes" id="UP000636010"/>
    </source>
</evidence>
<feature type="transmembrane region" description="Helical" evidence="1">
    <location>
        <begin position="37"/>
        <end position="55"/>
    </location>
</feature>
<reference evidence="2" key="1">
    <citation type="journal article" date="2014" name="Int. J. Syst. Evol. Microbiol.">
        <title>Complete genome of a new Firmicutes species belonging to the dominant human colonic microbiota ('Ruminococcus bicirculans') reveals two chromosomes and a selective capacity to utilize plant glucans.</title>
        <authorList>
            <consortium name="NISC Comparative Sequencing Program"/>
            <person name="Wegmann U."/>
            <person name="Louis P."/>
            <person name="Goesmann A."/>
            <person name="Henrissat B."/>
            <person name="Duncan S.H."/>
            <person name="Flint H.J."/>
        </authorList>
    </citation>
    <scope>NUCLEOTIDE SEQUENCE</scope>
    <source>
        <strain evidence="2">CGMCC 1.10832</strain>
    </source>
</reference>
<dbReference type="Proteomes" id="UP000636010">
    <property type="component" value="Unassembled WGS sequence"/>
</dbReference>
<keyword evidence="5" id="KW-1185">Reference proteome</keyword>
<feature type="transmembrane region" description="Helical" evidence="1">
    <location>
        <begin position="91"/>
        <end position="108"/>
    </location>
</feature>
<name>A0A2T4DQG1_9BACT</name>
<dbReference type="EMBL" id="PYVU01000069">
    <property type="protein sequence ID" value="PTB96059.1"/>
    <property type="molecule type" value="Genomic_DNA"/>
</dbReference>
<feature type="transmembrane region" description="Helical" evidence="1">
    <location>
        <begin position="6"/>
        <end position="25"/>
    </location>
</feature>
<keyword evidence="1" id="KW-1133">Transmembrane helix</keyword>
<reference evidence="5" key="3">
    <citation type="journal article" date="2019" name="Int. J. Syst. Evol. Microbiol.">
        <title>The Global Catalogue of Microorganisms (GCM) 10K type strain sequencing project: providing services to taxonomists for standard genome sequencing and annotation.</title>
        <authorList>
            <consortium name="The Broad Institute Genomics Platform"/>
            <consortium name="The Broad Institute Genome Sequencing Center for Infectious Disease"/>
            <person name="Wu L."/>
            <person name="Ma J."/>
        </authorList>
    </citation>
    <scope>NUCLEOTIDE SEQUENCE [LARGE SCALE GENOMIC DNA]</scope>
    <source>
        <strain evidence="5">CGMCC 1.10832</strain>
    </source>
</reference>
<feature type="transmembrane region" description="Helical" evidence="1">
    <location>
        <begin position="61"/>
        <end position="79"/>
    </location>
</feature>
<keyword evidence="1" id="KW-0472">Membrane</keyword>
<feature type="transmembrane region" description="Helical" evidence="1">
    <location>
        <begin position="152"/>
        <end position="175"/>
    </location>
</feature>